<evidence type="ECO:0000256" key="9">
    <source>
        <dbReference type="ARBA" id="ARBA00023136"/>
    </source>
</evidence>
<evidence type="ECO:0000256" key="4">
    <source>
        <dbReference type="ARBA" id="ARBA00016962"/>
    </source>
</evidence>
<comment type="subunit">
    <text evidence="3">The complex is composed of two ATP-binding proteins (HrtA), two transmembrane proteins (HrtB) and a solute-binding protein.</text>
</comment>
<organism evidence="13 15">
    <name type="scientific">Limosilactobacillus vaginalis</name>
    <dbReference type="NCBI Taxonomy" id="1633"/>
    <lineage>
        <taxon>Bacteria</taxon>
        <taxon>Bacillati</taxon>
        <taxon>Bacillota</taxon>
        <taxon>Bacilli</taxon>
        <taxon>Lactobacillales</taxon>
        <taxon>Lactobacillaceae</taxon>
        <taxon>Limosilactobacillus</taxon>
    </lineage>
</organism>
<dbReference type="EMBL" id="JAKHMS010000002">
    <property type="protein sequence ID" value="MCZ3780835.1"/>
    <property type="molecule type" value="Genomic_DNA"/>
</dbReference>
<reference evidence="13 16" key="1">
    <citation type="submission" date="2022-01" db="EMBL/GenBank/DDBJ databases">
        <title>VMRC isolate genome collection.</title>
        <authorList>
            <person name="France M."/>
            <person name="Rutt L."/>
            <person name="Humphrys M."/>
            <person name="Ravel J."/>
        </authorList>
    </citation>
    <scope>NUCLEOTIDE SEQUENCE</scope>
    <source>
        <strain evidence="14 16">C0030B4</strain>
        <strain evidence="13">C0048A1</strain>
    </source>
</reference>
<comment type="caution">
    <text evidence="13">The sequence shown here is derived from an EMBL/GenBank/DDBJ whole genome shotgun (WGS) entry which is preliminary data.</text>
</comment>
<keyword evidence="7 11" id="KW-0812">Transmembrane</keyword>
<keyword evidence="6" id="KW-1003">Cell membrane</keyword>
<dbReference type="PANTHER" id="PTHR43738:SF1">
    <property type="entry name" value="HEMIN TRANSPORT SYSTEM PERMEASE PROTEIN HRTB-RELATED"/>
    <property type="match status" value="1"/>
</dbReference>
<evidence type="ECO:0000256" key="2">
    <source>
        <dbReference type="ARBA" id="ARBA00008697"/>
    </source>
</evidence>
<dbReference type="Pfam" id="PF02687">
    <property type="entry name" value="FtsX"/>
    <property type="match status" value="1"/>
</dbReference>
<keyword evidence="8 11" id="KW-1133">Transmembrane helix</keyword>
<keyword evidence="5" id="KW-0813">Transport</keyword>
<feature type="transmembrane region" description="Helical" evidence="11">
    <location>
        <begin position="236"/>
        <end position="258"/>
    </location>
</feature>
<feature type="domain" description="ABC3 transporter permease C-terminal" evidence="12">
    <location>
        <begin position="237"/>
        <end position="349"/>
    </location>
</feature>
<protein>
    <recommendedName>
        <fullName evidence="4">Putative hemin transport system permease protein HrtB</fullName>
    </recommendedName>
</protein>
<evidence type="ECO:0000256" key="1">
    <source>
        <dbReference type="ARBA" id="ARBA00004651"/>
    </source>
</evidence>
<name>A0AAP3GFN0_9LACO</name>
<evidence type="ECO:0000256" key="7">
    <source>
        <dbReference type="ARBA" id="ARBA00022692"/>
    </source>
</evidence>
<evidence type="ECO:0000313" key="14">
    <source>
        <dbReference type="EMBL" id="MCZ3780835.1"/>
    </source>
</evidence>
<dbReference type="Proteomes" id="UP001527392">
    <property type="component" value="Unassembled WGS sequence"/>
</dbReference>
<proteinExistence type="inferred from homology"/>
<dbReference type="InterPro" id="IPR051125">
    <property type="entry name" value="ABC-4/HrtB_transporter"/>
</dbReference>
<keyword evidence="16" id="KW-1185">Reference proteome</keyword>
<sequence>MFLAIKEILHEKFRYGLIMAMFILISYLMLILMGLMLGLANENTAAIKSWGTQTVFLNKDSNDSLSQSLITKDQIKSLSKNDALVGATPVVIETTDKTNHHKENIQFVGLARDQFIYQDRLELVSGHRAKNDHQIVLDESLRDKGYRLGKKVTLNSLSPKYEVVGFAKNAKLNIAPIAYGSLGTWRNLKGVNNSIVASGVFSNQKQAASNEPKLAHYTAKEFINKLPGYRAQNTTFIFMISFLMVISLIIIAVFLYILTMQKMAHFAVLRAQGVPAKHLVSSTLAQAVILVFVGDVGGIILTELTSLMLPTTVPILMNWPLILGLSAVMIVLGILGALLPVRLILKIDPVEALN</sequence>
<evidence type="ECO:0000313" key="16">
    <source>
        <dbReference type="Proteomes" id="UP001527392"/>
    </source>
</evidence>
<dbReference type="PANTHER" id="PTHR43738">
    <property type="entry name" value="ABC TRANSPORTER, MEMBRANE PROTEIN"/>
    <property type="match status" value="1"/>
</dbReference>
<dbReference type="AlphaFoldDB" id="A0AAP3GFN0"/>
<dbReference type="InterPro" id="IPR003838">
    <property type="entry name" value="ABC3_permease_C"/>
</dbReference>
<gene>
    <name evidence="14" type="ORF">L2504_01560</name>
    <name evidence="13" type="ORF">L2724_00010</name>
</gene>
<feature type="transmembrane region" description="Helical" evidence="11">
    <location>
        <begin position="279"/>
        <end position="301"/>
    </location>
</feature>
<evidence type="ECO:0000313" key="13">
    <source>
        <dbReference type="EMBL" id="MCZ3666671.1"/>
    </source>
</evidence>
<evidence type="ECO:0000256" key="8">
    <source>
        <dbReference type="ARBA" id="ARBA00022989"/>
    </source>
</evidence>
<feature type="transmembrane region" description="Helical" evidence="11">
    <location>
        <begin position="15"/>
        <end position="39"/>
    </location>
</feature>
<evidence type="ECO:0000256" key="6">
    <source>
        <dbReference type="ARBA" id="ARBA00022475"/>
    </source>
</evidence>
<evidence type="ECO:0000256" key="11">
    <source>
        <dbReference type="SAM" id="Phobius"/>
    </source>
</evidence>
<keyword evidence="9 11" id="KW-0472">Membrane</keyword>
<evidence type="ECO:0000256" key="3">
    <source>
        <dbReference type="ARBA" id="ARBA00011131"/>
    </source>
</evidence>
<dbReference type="GO" id="GO:0005886">
    <property type="term" value="C:plasma membrane"/>
    <property type="evidence" value="ECO:0007669"/>
    <property type="project" value="UniProtKB-SubCell"/>
</dbReference>
<feature type="transmembrane region" description="Helical" evidence="11">
    <location>
        <begin position="321"/>
        <end position="345"/>
    </location>
</feature>
<dbReference type="EMBL" id="JAKHPH010000001">
    <property type="protein sequence ID" value="MCZ3666671.1"/>
    <property type="molecule type" value="Genomic_DNA"/>
</dbReference>
<evidence type="ECO:0000256" key="5">
    <source>
        <dbReference type="ARBA" id="ARBA00022448"/>
    </source>
</evidence>
<evidence type="ECO:0000259" key="12">
    <source>
        <dbReference type="Pfam" id="PF02687"/>
    </source>
</evidence>
<comment type="subcellular location">
    <subcellularLocation>
        <location evidence="1">Cell membrane</location>
        <topology evidence="1">Multi-pass membrane protein</topology>
    </subcellularLocation>
</comment>
<accession>A0AAP3GFN0</accession>
<dbReference type="RefSeq" id="WP_003716393.1">
    <property type="nucleotide sequence ID" value="NZ_CAKMAX010000001.1"/>
</dbReference>
<comment type="function">
    <text evidence="10">Part of the ABC transporter complex hrt involved in hemin import. Responsible for the translocation of the substrate across the membrane.</text>
</comment>
<evidence type="ECO:0000313" key="15">
    <source>
        <dbReference type="Proteomes" id="UP001212401"/>
    </source>
</evidence>
<dbReference type="GeneID" id="75083143"/>
<comment type="similarity">
    <text evidence="2">Belongs to the ABC-4 integral membrane protein family. HrtB subfamily.</text>
</comment>
<dbReference type="Proteomes" id="UP001212401">
    <property type="component" value="Unassembled WGS sequence"/>
</dbReference>
<evidence type="ECO:0000256" key="10">
    <source>
        <dbReference type="ARBA" id="ARBA00024973"/>
    </source>
</evidence>